<evidence type="ECO:0000313" key="6">
    <source>
        <dbReference type="Proteomes" id="UP000593591"/>
    </source>
</evidence>
<keyword evidence="5" id="KW-1185">Reference proteome</keyword>
<reference evidence="4 6" key="1">
    <citation type="submission" date="2018-08" db="EMBL/GenBank/DDBJ databases">
        <title>The first complete genome of Treponema rectale (CHPAT), a commensal spirochete of the bovine rectum.</title>
        <authorList>
            <person name="Staton G.J."/>
            <person name="Clegg S.R."/>
            <person name="Carter S.D."/>
            <person name="Radford A.D."/>
            <person name="Darby A."/>
            <person name="Hall N."/>
            <person name="Birtles R.J."/>
            <person name="Evans N.J."/>
        </authorList>
    </citation>
    <scope>NUCLEOTIDE SEQUENCE [LARGE SCALE GENOMIC DNA]</scope>
    <source>
        <strain evidence="4 6">CHPA</strain>
    </source>
</reference>
<dbReference type="KEGG" id="trc:DYE49_11065"/>
<dbReference type="GO" id="GO:0030313">
    <property type="term" value="C:cell envelope"/>
    <property type="evidence" value="ECO:0007669"/>
    <property type="project" value="UniProtKB-SubCell"/>
</dbReference>
<evidence type="ECO:0000313" key="5">
    <source>
        <dbReference type="Proteomes" id="UP000578697"/>
    </source>
</evidence>
<protein>
    <submittedName>
        <fullName evidence="4">Heparinase</fullName>
    </submittedName>
</protein>
<reference evidence="3 5" key="2">
    <citation type="submission" date="2020-08" db="EMBL/GenBank/DDBJ databases">
        <title>Genomic Encyclopedia of Type Strains, Phase IV (KMG-IV): sequencing the most valuable type-strain genomes for metagenomic binning, comparative biology and taxonomic classification.</title>
        <authorList>
            <person name="Goeker M."/>
        </authorList>
    </citation>
    <scope>NUCLEOTIDE SEQUENCE [LARGE SCALE GENOMIC DNA]</scope>
    <source>
        <strain evidence="3 5">DSM 103679</strain>
    </source>
</reference>
<dbReference type="AlphaFoldDB" id="A0A840SEG0"/>
<dbReference type="Proteomes" id="UP000578697">
    <property type="component" value="Unassembled WGS sequence"/>
</dbReference>
<name>A0A840SEG0_9SPIR</name>
<comment type="subcellular location">
    <subcellularLocation>
        <location evidence="1">Cell envelope</location>
    </subcellularLocation>
</comment>
<dbReference type="SUPFAM" id="SSF48230">
    <property type="entry name" value="Chondroitin AC/alginate lyase"/>
    <property type="match status" value="1"/>
</dbReference>
<dbReference type="EMBL" id="JACHFR010000002">
    <property type="protein sequence ID" value="MBB5219145.1"/>
    <property type="molecule type" value="Genomic_DNA"/>
</dbReference>
<accession>A0A840SEG0</accession>
<evidence type="ECO:0000259" key="2">
    <source>
        <dbReference type="Pfam" id="PF07940"/>
    </source>
</evidence>
<sequence length="627" mass="71817">MNETTFTSFSDRIPASLKDFTPFAKASDRNTWNSISDEFRNFILEQAENALQILRSKGWPQLNISLWHDFYKNGNRVNFENHHFNRRTLLIILVLAECFEHKGRFLEDITDGIFLICEESGWHLPAHNSYTRDTPQLPYPDSSRPIFELFAGETANLLSLTWYLLKEELDADSPMICERIQYELERRIITPYLTEHFWWMGNDDEPMCNWTPWCTQNALLAAFILPHSDELRKKILQKAFYSLDCFLKDYGEDGCCSEGAEYYRHAGLTFYNACDIINRVTDKLTESVYTLPKIKNIAEYILNMNIPHSEYFFNFADCSPRAGKSGAREFLFGKAVHSDALCSFAADQWKASSTEEKLFSLTADKLSQSNMYYTLQSIFADREILKELQGLQGLQKKAEPLSRNIWYKSIGVFIVHKGIFSAAAKAGNNADSHNHNDTGSFILYKNGEPFIIDVGVENYTQKTFSPQRYEIWTMQSSYHNLPELNGIMQQDGKEFRAEEVKTEENSISMNIAKAYPSSAGVKSYSRRISVSEEGLDIDDSIIFNDKDRALTVMNLMVKEKPLVDSSSMTITVGTAGSIRVKTDASETDISVEPIEIADSRLRRTWPQTIYRIKIKAENASEIKLSAK</sequence>
<dbReference type="Proteomes" id="UP000593591">
    <property type="component" value="Chromosome"/>
</dbReference>
<organism evidence="3 5">
    <name type="scientific">Treponema rectale</name>
    <dbReference type="NCBI Taxonomy" id="744512"/>
    <lineage>
        <taxon>Bacteria</taxon>
        <taxon>Pseudomonadati</taxon>
        <taxon>Spirochaetota</taxon>
        <taxon>Spirochaetia</taxon>
        <taxon>Spirochaetales</taxon>
        <taxon>Treponemataceae</taxon>
        <taxon>Treponema</taxon>
    </lineage>
</organism>
<dbReference type="EMBL" id="CP031517">
    <property type="protein sequence ID" value="QOS40956.1"/>
    <property type="molecule type" value="Genomic_DNA"/>
</dbReference>
<proteinExistence type="predicted"/>
<evidence type="ECO:0000313" key="4">
    <source>
        <dbReference type="EMBL" id="QOS40956.1"/>
    </source>
</evidence>
<dbReference type="GO" id="GO:0016829">
    <property type="term" value="F:lyase activity"/>
    <property type="evidence" value="ECO:0007669"/>
    <property type="project" value="InterPro"/>
</dbReference>
<dbReference type="Gene3D" id="1.50.10.100">
    <property type="entry name" value="Chondroitin AC/alginate lyase"/>
    <property type="match status" value="1"/>
</dbReference>
<dbReference type="InterPro" id="IPR012480">
    <property type="entry name" value="Hepar_II_III_C"/>
</dbReference>
<evidence type="ECO:0000256" key="1">
    <source>
        <dbReference type="ARBA" id="ARBA00004196"/>
    </source>
</evidence>
<gene>
    <name evidence="4" type="ORF">DYE49_11065</name>
    <name evidence="3" type="ORF">HNP77_001514</name>
</gene>
<evidence type="ECO:0000313" key="3">
    <source>
        <dbReference type="EMBL" id="MBB5219145.1"/>
    </source>
</evidence>
<dbReference type="Gene3D" id="2.70.98.70">
    <property type="match status" value="1"/>
</dbReference>
<dbReference type="InterPro" id="IPR008929">
    <property type="entry name" value="Chondroitin_lyas"/>
</dbReference>
<dbReference type="RefSeq" id="WP_184652569.1">
    <property type="nucleotide sequence ID" value="NZ_JACHFR010000002.1"/>
</dbReference>
<feature type="domain" description="Heparinase II/III-like C-terminal" evidence="2">
    <location>
        <begin position="406"/>
        <end position="592"/>
    </location>
</feature>
<dbReference type="Pfam" id="PF07940">
    <property type="entry name" value="Hepar_II_III_C"/>
    <property type="match status" value="1"/>
</dbReference>